<dbReference type="Pfam" id="PF13634">
    <property type="entry name" value="Nucleoporin_FG"/>
    <property type="match status" value="1"/>
</dbReference>
<keyword evidence="13" id="KW-1185">Reference proteome</keyword>
<evidence type="ECO:0000256" key="1">
    <source>
        <dbReference type="ARBA" id="ARBA00004567"/>
    </source>
</evidence>
<keyword evidence="4" id="KW-0509">mRNA transport</keyword>
<evidence type="ECO:0000256" key="5">
    <source>
        <dbReference type="ARBA" id="ARBA00022927"/>
    </source>
</evidence>
<keyword evidence="7" id="KW-0906">Nuclear pore complex</keyword>
<evidence type="ECO:0000256" key="9">
    <source>
        <dbReference type="SAM" id="Coils"/>
    </source>
</evidence>
<keyword evidence="8" id="KW-0539">Nucleus</keyword>
<gene>
    <name evidence="12" type="primary">NSP1</name>
    <name evidence="12" type="ORF">MNAN1_003437</name>
</gene>
<feature type="compositionally biased region" description="Low complexity" evidence="10">
    <location>
        <begin position="251"/>
        <end position="261"/>
    </location>
</feature>
<feature type="compositionally biased region" description="Basic and acidic residues" evidence="10">
    <location>
        <begin position="651"/>
        <end position="661"/>
    </location>
</feature>
<evidence type="ECO:0000256" key="6">
    <source>
        <dbReference type="ARBA" id="ARBA00023010"/>
    </source>
</evidence>
<feature type="region of interest" description="Disordered" evidence="10">
    <location>
        <begin position="1"/>
        <end position="426"/>
    </location>
</feature>
<dbReference type="InterPro" id="IPR007758">
    <property type="entry name" value="Nucleoporin_NSP1_C"/>
</dbReference>
<feature type="domain" description="Nucleoporin NSP1-like C-terminal" evidence="11">
    <location>
        <begin position="431"/>
        <end position="532"/>
    </location>
</feature>
<feature type="compositionally biased region" description="Low complexity" evidence="10">
    <location>
        <begin position="348"/>
        <end position="363"/>
    </location>
</feature>
<feature type="compositionally biased region" description="Polar residues" evidence="10">
    <location>
        <begin position="386"/>
        <end position="400"/>
    </location>
</feature>
<feature type="compositionally biased region" description="Low complexity" evidence="10">
    <location>
        <begin position="69"/>
        <end position="84"/>
    </location>
</feature>
<dbReference type="PANTHER" id="PTHR12084">
    <property type="entry name" value="NUCLEAR PORE GLYCOPROTEIN P62-RELATED"/>
    <property type="match status" value="1"/>
</dbReference>
<dbReference type="Pfam" id="PF05064">
    <property type="entry name" value="Nsp1_C"/>
    <property type="match status" value="1"/>
</dbReference>
<evidence type="ECO:0000259" key="11">
    <source>
        <dbReference type="Pfam" id="PF05064"/>
    </source>
</evidence>
<dbReference type="Proteomes" id="UP001213623">
    <property type="component" value="Chromosome 6"/>
</dbReference>
<evidence type="ECO:0000256" key="3">
    <source>
        <dbReference type="ARBA" id="ARBA00022448"/>
    </source>
</evidence>
<reference evidence="12" key="1">
    <citation type="submission" date="2023-03" db="EMBL/GenBank/DDBJ databases">
        <title>Mating type loci evolution in Malassezia.</title>
        <authorList>
            <person name="Coelho M.A."/>
        </authorList>
    </citation>
    <scope>NUCLEOTIDE SEQUENCE</scope>
    <source>
        <strain evidence="12">CBS 9557</strain>
    </source>
</reference>
<evidence type="ECO:0000256" key="10">
    <source>
        <dbReference type="SAM" id="MobiDB-lite"/>
    </source>
</evidence>
<evidence type="ECO:0000313" key="12">
    <source>
        <dbReference type="EMBL" id="WFD28426.1"/>
    </source>
</evidence>
<feature type="region of interest" description="Disordered" evidence="10">
    <location>
        <begin position="651"/>
        <end position="692"/>
    </location>
</feature>
<dbReference type="GO" id="GO:0005543">
    <property type="term" value="F:phospholipid binding"/>
    <property type="evidence" value="ECO:0007669"/>
    <property type="project" value="TreeGrafter"/>
</dbReference>
<protein>
    <submittedName>
        <fullName evidence="12">FG-nucleoporin nsp1</fullName>
    </submittedName>
</protein>
<name>A0AAF0ET82_9BASI</name>
<evidence type="ECO:0000313" key="13">
    <source>
        <dbReference type="Proteomes" id="UP001213623"/>
    </source>
</evidence>
<dbReference type="AlphaFoldDB" id="A0AAF0ET82"/>
<evidence type="ECO:0000256" key="8">
    <source>
        <dbReference type="ARBA" id="ARBA00023242"/>
    </source>
</evidence>
<dbReference type="Gene3D" id="1.20.5.170">
    <property type="match status" value="1"/>
</dbReference>
<keyword evidence="5" id="KW-0653">Protein transport</keyword>
<dbReference type="GO" id="GO:0044613">
    <property type="term" value="C:nuclear pore central transport channel"/>
    <property type="evidence" value="ECO:0007669"/>
    <property type="project" value="TreeGrafter"/>
</dbReference>
<comment type="similarity">
    <text evidence="2">Belongs to the nucleoporin NSP1/NUP62 family.</text>
</comment>
<organism evidence="12 13">
    <name type="scientific">Malassezia nana</name>
    <dbReference type="NCBI Taxonomy" id="180528"/>
    <lineage>
        <taxon>Eukaryota</taxon>
        <taxon>Fungi</taxon>
        <taxon>Dikarya</taxon>
        <taxon>Basidiomycota</taxon>
        <taxon>Ustilaginomycotina</taxon>
        <taxon>Malasseziomycetes</taxon>
        <taxon>Malasseziales</taxon>
        <taxon>Malasseziaceae</taxon>
        <taxon>Malassezia</taxon>
    </lineage>
</organism>
<feature type="compositionally biased region" description="Low complexity" evidence="10">
    <location>
        <begin position="8"/>
        <end position="41"/>
    </location>
</feature>
<dbReference type="GO" id="GO:0006606">
    <property type="term" value="P:protein import into nucleus"/>
    <property type="evidence" value="ECO:0007669"/>
    <property type="project" value="TreeGrafter"/>
</dbReference>
<evidence type="ECO:0000256" key="4">
    <source>
        <dbReference type="ARBA" id="ARBA00022816"/>
    </source>
</evidence>
<feature type="coiled-coil region" evidence="9">
    <location>
        <begin position="487"/>
        <end position="573"/>
    </location>
</feature>
<comment type="subcellular location">
    <subcellularLocation>
        <location evidence="1">Nucleus</location>
        <location evidence="1">Nuclear pore complex</location>
    </subcellularLocation>
</comment>
<feature type="compositionally biased region" description="Polar residues" evidence="10">
    <location>
        <begin position="44"/>
        <end position="61"/>
    </location>
</feature>
<sequence length="692" mass="71700">MTPTFSFGGASTTPGPTGTEQQKPSSGFSFGAATAASTTPASQPPSNVFGQKSSTDAQSSGLFGAPKPSTNSSSGTFSFGGQTTDNKPSTGAFGSALKPSTGFSFGTKPTENKHPASGGFSFGAKPDEKTDTKSTGFSFGGKENPKPSGFSFGAPAEKKEESKPAGGFSFGAPAEKKDESKPSGFSFGAPAEKKEESKPAGGFSFGAPAEKKEEPKPAGGFSFGAPAEKKGEPKPAGFSFAAPEKKDEPKPAGGFSFGAPAGKKDESKPSGFSFGAPAEKKEEPKPAGGFSFGAPAEKKDESKPAGFSFGGFGAKTDDKKEETKPASGVNFGGLAAKPTESKPESGANTNTTSGTGFSFGNTTQTKVGESAPSASGGGFSFGKPADSNSGTAAPSTNLFVKSTTNKTDNTGTSSTTNTTATATKPGAAAAAAPSLLRGKSMEDIVKMWQDELDASIKEFSLQAGEVAAWDRVLLKGADEISKLVTQVSQAEERHAGIEQTLDYVEQQQTELNALLDAYEAQRKDLLQSAGVQTHNRGDVDTADVEREKAYALAESLNSQLDDMSRNLVSMIEEVNQMTAPSGSSTTARDLVDASPQALNSMRIGGRETSVGYEDPIMQISAILNAHLSSLKWIDEHTTSLRDRLEALRRGQTEKAVSHDALRASVGPDAPRSSTPNRSLRESSVAWPRHVGY</sequence>
<feature type="compositionally biased region" description="Low complexity" evidence="10">
    <location>
        <begin position="401"/>
        <end position="426"/>
    </location>
</feature>
<feature type="compositionally biased region" description="Basic and acidic residues" evidence="10">
    <location>
        <begin position="315"/>
        <end position="324"/>
    </location>
</feature>
<dbReference type="EMBL" id="CP119897">
    <property type="protein sequence ID" value="WFD28426.1"/>
    <property type="molecule type" value="Genomic_DNA"/>
</dbReference>
<dbReference type="GO" id="GO:0051028">
    <property type="term" value="P:mRNA transport"/>
    <property type="evidence" value="ECO:0007669"/>
    <property type="project" value="UniProtKB-KW"/>
</dbReference>
<evidence type="ECO:0000256" key="2">
    <source>
        <dbReference type="ARBA" id="ARBA00005911"/>
    </source>
</evidence>
<dbReference type="GO" id="GO:0017056">
    <property type="term" value="F:structural constituent of nuclear pore"/>
    <property type="evidence" value="ECO:0007669"/>
    <property type="project" value="InterPro"/>
</dbReference>
<keyword evidence="3" id="KW-0813">Transport</keyword>
<dbReference type="InterPro" id="IPR025574">
    <property type="entry name" value="Nucleoporin_FG_rpt"/>
</dbReference>
<accession>A0AAF0ET82</accession>
<dbReference type="PANTHER" id="PTHR12084:SF0">
    <property type="entry name" value="NUCLEAR PORE GLYCOPROTEIN P62"/>
    <property type="match status" value="1"/>
</dbReference>
<evidence type="ECO:0000256" key="7">
    <source>
        <dbReference type="ARBA" id="ARBA00023132"/>
    </source>
</evidence>
<proteinExistence type="inferred from homology"/>
<keyword evidence="9" id="KW-0175">Coiled coil</keyword>
<dbReference type="GO" id="GO:0006405">
    <property type="term" value="P:RNA export from nucleus"/>
    <property type="evidence" value="ECO:0007669"/>
    <property type="project" value="TreeGrafter"/>
</dbReference>
<dbReference type="InterPro" id="IPR026010">
    <property type="entry name" value="NSP1/NUP62"/>
</dbReference>
<keyword evidence="6" id="KW-0811">Translocation</keyword>